<dbReference type="OrthoDB" id="5290005at2"/>
<evidence type="ECO:0000313" key="2">
    <source>
        <dbReference type="EMBL" id="EQB39430.1"/>
    </source>
</evidence>
<evidence type="ECO:0000313" key="3">
    <source>
        <dbReference type="Proteomes" id="UP000015520"/>
    </source>
</evidence>
<dbReference type="SMART" id="SM00849">
    <property type="entry name" value="Lactamase_B"/>
    <property type="match status" value="1"/>
</dbReference>
<dbReference type="RefSeq" id="WP_021287350.1">
    <property type="nucleotide sequence ID" value="NZ_AUPZ01000007.1"/>
</dbReference>
<dbReference type="CDD" id="cd16282">
    <property type="entry name" value="metallo-hydrolase-like_MBL-fold"/>
    <property type="match status" value="1"/>
</dbReference>
<evidence type="ECO:0000259" key="1">
    <source>
        <dbReference type="SMART" id="SM00849"/>
    </source>
</evidence>
<accession>T0JEJ6</accession>
<comment type="caution">
    <text evidence="2">The sequence shown here is derived from an EMBL/GenBank/DDBJ whole genome shotgun (WGS) entry which is preliminary data.</text>
</comment>
<sequence length="371" mass="42665">MKIKIIILLSVIAFVISMPFIFNKSVTITNPSKLDADENFILYEWVEPRTGTNKEWDYNLKPVQVSDRVWCFFGAMEMPTKENAGDMSNSCYIKGTDSWIAWDTGPSYIFAKQAHAAMKKIADLPVKTVIVSHEHDDHWLGNNYYKETQGATIYGPKSINVNYLGFDEHTGKPNENTRDIPPQTRMIRALYQNAIRGTKLVPVDEYFDDTTEFTLHGVKMEYVKVGYAHSEEDWFLYLPDDKVVLVADVVMNGRVTSNRDGIVVGQLNALKAIKDRDWNHLVPGHGFITDKTAADEAVQYFTLLKDRVLEGIEEEIHPDMITKHVTLEEFRDKELYYLLSPGNVFRSYEELEMFDEDDLDSNDDEDEDDDE</sequence>
<dbReference type="Gene3D" id="3.60.15.10">
    <property type="entry name" value="Ribonuclease Z/Hydroxyacylglutathione hydrolase-like"/>
    <property type="match status" value="1"/>
</dbReference>
<protein>
    <submittedName>
        <fullName evidence="2">Beta-lactamase</fullName>
    </submittedName>
</protein>
<dbReference type="EMBL" id="AUPZ01000007">
    <property type="protein sequence ID" value="EQB39430.1"/>
    <property type="molecule type" value="Genomic_DNA"/>
</dbReference>
<dbReference type="InterPro" id="IPR052195">
    <property type="entry name" value="Bact_Alkyl/Aryl-Sulfatase"/>
</dbReference>
<dbReference type="eggNOG" id="COG0491">
    <property type="taxonomic scope" value="Bacteria"/>
</dbReference>
<dbReference type="InterPro" id="IPR036866">
    <property type="entry name" value="RibonucZ/Hydroxyglut_hydro"/>
</dbReference>
<dbReference type="Pfam" id="PF00753">
    <property type="entry name" value="Lactamase_B"/>
    <property type="match status" value="1"/>
</dbReference>
<dbReference type="STRING" id="1172190.M947_05410"/>
<dbReference type="AlphaFoldDB" id="T0JEJ6"/>
<proteinExistence type="predicted"/>
<dbReference type="PANTHER" id="PTHR43223:SF2">
    <property type="entry name" value="METALLO-BETA-LACTAMASE DOMAIN-CONTAINING PROTEIN"/>
    <property type="match status" value="1"/>
</dbReference>
<dbReference type="SUPFAM" id="SSF56281">
    <property type="entry name" value="Metallo-hydrolase/oxidoreductase"/>
    <property type="match status" value="1"/>
</dbReference>
<keyword evidence="3" id="KW-1185">Reference proteome</keyword>
<feature type="domain" description="Metallo-beta-lactamase" evidence="1">
    <location>
        <begin position="87"/>
        <end position="285"/>
    </location>
</feature>
<dbReference type="PATRIC" id="fig|1172190.3.peg.1055"/>
<dbReference type="PANTHER" id="PTHR43223">
    <property type="entry name" value="ALKYL/ARYL-SULFATASE"/>
    <property type="match status" value="1"/>
</dbReference>
<gene>
    <name evidence="2" type="ORF">M947_05410</name>
</gene>
<reference evidence="2 3" key="1">
    <citation type="submission" date="2013-07" db="EMBL/GenBank/DDBJ databases">
        <title>Sulfurimonas hongkongensis AST-10 Genome Sequencing.</title>
        <authorList>
            <person name="Cai L."/>
            <person name="Zhang T."/>
        </authorList>
    </citation>
    <scope>NUCLEOTIDE SEQUENCE [LARGE SCALE GENOMIC DNA]</scope>
    <source>
        <strain evidence="2 3">AST-10</strain>
    </source>
</reference>
<dbReference type="Proteomes" id="UP000015520">
    <property type="component" value="Unassembled WGS sequence"/>
</dbReference>
<organism evidence="2 3">
    <name type="scientific">Sulfurimonas hongkongensis</name>
    <dbReference type="NCBI Taxonomy" id="1172190"/>
    <lineage>
        <taxon>Bacteria</taxon>
        <taxon>Pseudomonadati</taxon>
        <taxon>Campylobacterota</taxon>
        <taxon>Epsilonproteobacteria</taxon>
        <taxon>Campylobacterales</taxon>
        <taxon>Sulfurimonadaceae</taxon>
        <taxon>Sulfurimonas</taxon>
    </lineage>
</organism>
<name>T0JEJ6_9BACT</name>
<dbReference type="InterPro" id="IPR001279">
    <property type="entry name" value="Metallo-B-lactamas"/>
</dbReference>